<proteinExistence type="predicted"/>
<name>A0A9Q8LEM7_PASFU</name>
<dbReference type="Proteomes" id="UP000756132">
    <property type="component" value="Chromosome 4"/>
</dbReference>
<dbReference type="EMBL" id="CP090166">
    <property type="protein sequence ID" value="UJO16000.1"/>
    <property type="molecule type" value="Genomic_DNA"/>
</dbReference>
<keyword evidence="1" id="KW-0347">Helicase</keyword>
<evidence type="ECO:0000313" key="1">
    <source>
        <dbReference type="EMBL" id="UJO16000.1"/>
    </source>
</evidence>
<keyword evidence="1" id="KW-0067">ATP-binding</keyword>
<accession>A0A9Q8LEM7</accession>
<evidence type="ECO:0000313" key="2">
    <source>
        <dbReference type="Proteomes" id="UP000756132"/>
    </source>
</evidence>
<dbReference type="GO" id="GO:0004386">
    <property type="term" value="F:helicase activity"/>
    <property type="evidence" value="ECO:0007669"/>
    <property type="project" value="UniProtKB-KW"/>
</dbReference>
<dbReference type="Pfam" id="PF12722">
    <property type="entry name" value="Hid1"/>
    <property type="match status" value="1"/>
</dbReference>
<protein>
    <submittedName>
        <fullName evidence="1">ATP-dependent RNA helicase DBP2</fullName>
    </submittedName>
</protein>
<dbReference type="KEGG" id="ffu:CLAFUR5_05335"/>
<dbReference type="GeneID" id="71985213"/>
<keyword evidence="1" id="KW-0547">Nucleotide-binding</keyword>
<dbReference type="AlphaFoldDB" id="A0A9Q8LEM7"/>
<gene>
    <name evidence="1" type="ORF">CLAFUR5_05335</name>
</gene>
<reference evidence="1" key="2">
    <citation type="journal article" date="2022" name="Microb. Genom.">
        <title>A chromosome-scale genome assembly of the tomato pathogen Cladosporium fulvum reveals a compartmentalized genome architecture and the presence of a dispensable chromosome.</title>
        <authorList>
            <person name="Zaccaron A.Z."/>
            <person name="Chen L.H."/>
            <person name="Samaras A."/>
            <person name="Stergiopoulos I."/>
        </authorList>
    </citation>
    <scope>NUCLEOTIDE SEQUENCE</scope>
    <source>
        <strain evidence="1">Race5_Kim</strain>
    </source>
</reference>
<organism evidence="1 2">
    <name type="scientific">Passalora fulva</name>
    <name type="common">Tomato leaf mold</name>
    <name type="synonym">Cladosporium fulvum</name>
    <dbReference type="NCBI Taxonomy" id="5499"/>
    <lineage>
        <taxon>Eukaryota</taxon>
        <taxon>Fungi</taxon>
        <taxon>Dikarya</taxon>
        <taxon>Ascomycota</taxon>
        <taxon>Pezizomycotina</taxon>
        <taxon>Dothideomycetes</taxon>
        <taxon>Dothideomycetidae</taxon>
        <taxon>Mycosphaerellales</taxon>
        <taxon>Mycosphaerellaceae</taxon>
        <taxon>Fulvia</taxon>
    </lineage>
</organism>
<dbReference type="RefSeq" id="XP_047760366.1">
    <property type="nucleotide sequence ID" value="XM_047904483.1"/>
</dbReference>
<reference evidence="1" key="1">
    <citation type="submission" date="2021-12" db="EMBL/GenBank/DDBJ databases">
        <authorList>
            <person name="Zaccaron A."/>
            <person name="Stergiopoulos I."/>
        </authorList>
    </citation>
    <scope>NUCLEOTIDE SEQUENCE</scope>
    <source>
        <strain evidence="1">Race5_Kim</strain>
    </source>
</reference>
<dbReference type="OrthoDB" id="432953at2759"/>
<keyword evidence="2" id="KW-1185">Reference proteome</keyword>
<keyword evidence="1" id="KW-0378">Hydrolase</keyword>
<dbReference type="InterPro" id="IPR026705">
    <property type="entry name" value="Hid-1/Ecm30"/>
</dbReference>
<sequence>MLGMILLVDDDQRRTNNEIVNCMRILTRVIPFIYEAQHLRDWHDSFFWEPRRPWSAEPKREIREDMHIGKPLGQETLEIVTNYLFFSGIGRLSYGTADPLPAGGKHEKNQQEVITSTGCLLQLGVVLGSKHHSPAGFFTARHHVAPAACAARSHEQPSAPFSTPESPPTTHAFWKQMLDKYTFVGDGFVDFTESRYIGNFLDAWMGQEREPGHQPEKHWHIAVSVGGACKEKWIAVKLLARIQRANDEKVWNRVEAPTVAARTPAEVDEFCRVNQIIIQGRRVPKSVETFDEAGFPNYVMSEVKAQGFP</sequence>